<sequence length="34" mass="3656">MPSHHDASHHSTMADQGRDSLSPAESSCHDAIHC</sequence>
<dbReference type="Proteomes" id="UP000265520">
    <property type="component" value="Unassembled WGS sequence"/>
</dbReference>
<protein>
    <submittedName>
        <fullName evidence="2">Uncharacterized protein</fullName>
    </submittedName>
</protein>
<dbReference type="AlphaFoldDB" id="A0A392WEX2"/>
<accession>A0A392WEX2</accession>
<reference evidence="2 3" key="1">
    <citation type="journal article" date="2018" name="Front. Plant Sci.">
        <title>Red Clover (Trifolium pratense) and Zigzag Clover (T. medium) - A Picture of Genomic Similarities and Differences.</title>
        <authorList>
            <person name="Dluhosova J."/>
            <person name="Istvanek J."/>
            <person name="Nedelnik J."/>
            <person name="Repkova J."/>
        </authorList>
    </citation>
    <scope>NUCLEOTIDE SEQUENCE [LARGE SCALE GENOMIC DNA]</scope>
    <source>
        <strain evidence="3">cv. 10/8</strain>
        <tissue evidence="2">Leaf</tissue>
    </source>
</reference>
<feature type="region of interest" description="Disordered" evidence="1">
    <location>
        <begin position="1"/>
        <end position="34"/>
    </location>
</feature>
<evidence type="ECO:0000313" key="2">
    <source>
        <dbReference type="EMBL" id="MCI97411.1"/>
    </source>
</evidence>
<comment type="caution">
    <text evidence="2">The sequence shown here is derived from an EMBL/GenBank/DDBJ whole genome shotgun (WGS) entry which is preliminary data.</text>
</comment>
<evidence type="ECO:0000256" key="1">
    <source>
        <dbReference type="SAM" id="MobiDB-lite"/>
    </source>
</evidence>
<name>A0A392WEX2_9FABA</name>
<proteinExistence type="predicted"/>
<keyword evidence="3" id="KW-1185">Reference proteome</keyword>
<feature type="non-terminal residue" evidence="2">
    <location>
        <position position="34"/>
    </location>
</feature>
<dbReference type="EMBL" id="LXQA011442399">
    <property type="protein sequence ID" value="MCI97411.1"/>
    <property type="molecule type" value="Genomic_DNA"/>
</dbReference>
<evidence type="ECO:0000313" key="3">
    <source>
        <dbReference type="Proteomes" id="UP000265520"/>
    </source>
</evidence>
<organism evidence="2 3">
    <name type="scientific">Trifolium medium</name>
    <dbReference type="NCBI Taxonomy" id="97028"/>
    <lineage>
        <taxon>Eukaryota</taxon>
        <taxon>Viridiplantae</taxon>
        <taxon>Streptophyta</taxon>
        <taxon>Embryophyta</taxon>
        <taxon>Tracheophyta</taxon>
        <taxon>Spermatophyta</taxon>
        <taxon>Magnoliopsida</taxon>
        <taxon>eudicotyledons</taxon>
        <taxon>Gunneridae</taxon>
        <taxon>Pentapetalae</taxon>
        <taxon>rosids</taxon>
        <taxon>fabids</taxon>
        <taxon>Fabales</taxon>
        <taxon>Fabaceae</taxon>
        <taxon>Papilionoideae</taxon>
        <taxon>50 kb inversion clade</taxon>
        <taxon>NPAAA clade</taxon>
        <taxon>Hologalegina</taxon>
        <taxon>IRL clade</taxon>
        <taxon>Trifolieae</taxon>
        <taxon>Trifolium</taxon>
    </lineage>
</organism>